<evidence type="ECO:0000313" key="2">
    <source>
        <dbReference type="Proteomes" id="UP000494260"/>
    </source>
</evidence>
<gene>
    <name evidence="1" type="ORF">BLA18109_07417</name>
</gene>
<proteinExistence type="predicted"/>
<dbReference type="AlphaFoldDB" id="A0A6P3AFA0"/>
<name>A0A6P3AFA0_BURL3</name>
<dbReference type="Proteomes" id="UP000494260">
    <property type="component" value="Unassembled WGS sequence"/>
</dbReference>
<dbReference type="RefSeq" id="WP_174954872.1">
    <property type="nucleotide sequence ID" value="NZ_CABVQH010000041.1"/>
</dbReference>
<dbReference type="EMBL" id="CABVQH010000041">
    <property type="protein sequence ID" value="VWD41329.1"/>
    <property type="molecule type" value="Genomic_DNA"/>
</dbReference>
<protein>
    <submittedName>
        <fullName evidence="1">Uncharacterized protein</fullName>
    </submittedName>
</protein>
<sequence length="164" mass="17796">MQTVSVRIPEDDLAWLVELQLPDATSPSDKIRALIADARRRGRGAHDFVRCAALFREQVRPVLDAIDAYEHATHHRSEIVTLLAAQLPDLMASLVTAAPPGKPIGDAAGELEARLTAKSMRVLLGLLRLAVTGNPPAYHPGVLDPYVHEVKELANLIQPAQAHS</sequence>
<reference evidence="1 2" key="1">
    <citation type="submission" date="2019-09" db="EMBL/GenBank/DDBJ databases">
        <authorList>
            <person name="Depoorter E."/>
        </authorList>
    </citation>
    <scope>NUCLEOTIDE SEQUENCE [LARGE SCALE GENOMIC DNA]</scope>
    <source>
        <strain evidence="1">R-18109</strain>
    </source>
</reference>
<organism evidence="1 2">
    <name type="scientific">Burkholderia lata (strain ATCC 17760 / DSM 23089 / LMG 22485 / NCIMB 9086 / R18194 / 383)</name>
    <dbReference type="NCBI Taxonomy" id="482957"/>
    <lineage>
        <taxon>Bacteria</taxon>
        <taxon>Pseudomonadati</taxon>
        <taxon>Pseudomonadota</taxon>
        <taxon>Betaproteobacteria</taxon>
        <taxon>Burkholderiales</taxon>
        <taxon>Burkholderiaceae</taxon>
        <taxon>Burkholderia</taxon>
        <taxon>Burkholderia cepacia complex</taxon>
    </lineage>
</organism>
<evidence type="ECO:0000313" key="1">
    <source>
        <dbReference type="EMBL" id="VWD41329.1"/>
    </source>
</evidence>
<accession>A0A6P3AFA0</accession>